<dbReference type="SUPFAM" id="SSF56235">
    <property type="entry name" value="N-terminal nucleophile aminohydrolases (Ntn hydrolases)"/>
    <property type="match status" value="1"/>
</dbReference>
<evidence type="ECO:0000313" key="2">
    <source>
        <dbReference type="EMBL" id="CAK9205020.1"/>
    </source>
</evidence>
<dbReference type="PANTHER" id="PTHR10188:SF33">
    <property type="entry name" value="ASPARAGINASE"/>
    <property type="match status" value="1"/>
</dbReference>
<reference evidence="2" key="1">
    <citation type="submission" date="2024-02" db="EMBL/GenBank/DDBJ databases">
        <authorList>
            <consortium name="ELIXIR-Norway"/>
            <consortium name="Elixir Norway"/>
        </authorList>
    </citation>
    <scope>NUCLEOTIDE SEQUENCE</scope>
</reference>
<comment type="subunit">
    <text evidence="1">Heterotetramer of two alpha and two beta chains arranged as a dimer of alpha/beta heterodimers.</text>
</comment>
<sequence length="313" mass="33109">MGRWAIALHGGAGDISRNMTAERKKVTDQALHECLQIGVSALENSASAVDVVEKVVRALEANKIFNAGYGSVLTTKGTVEMEACIMDGLLKECGAVSGISTVVHPISLARLVMEKTPHVYLAFDGAEAFAREQGVKTVNNEYFITVENKERLENARLANSVEVGFTSFASPPAATLLKAEFETVGCVAVDMYGNCAAATSTGGLVNKMVGRIGDTPLVGAGTYANNLCAISATGRGEELIKETVAREVAAVMEYKEVGLVEAVDYVIHKRLRKTTGGLVAVSSTGDVAMAFNTTGMFRACAKEGGPREIGIWH</sequence>
<dbReference type="InterPro" id="IPR029055">
    <property type="entry name" value="Ntn_hydrolases_N"/>
</dbReference>
<organism evidence="2 3">
    <name type="scientific">Sphagnum troendelagicum</name>
    <dbReference type="NCBI Taxonomy" id="128251"/>
    <lineage>
        <taxon>Eukaryota</taxon>
        <taxon>Viridiplantae</taxon>
        <taxon>Streptophyta</taxon>
        <taxon>Embryophyta</taxon>
        <taxon>Bryophyta</taxon>
        <taxon>Sphagnophytina</taxon>
        <taxon>Sphagnopsida</taxon>
        <taxon>Sphagnales</taxon>
        <taxon>Sphagnaceae</taxon>
        <taxon>Sphagnum</taxon>
    </lineage>
</organism>
<dbReference type="EMBL" id="OZ019906">
    <property type="protein sequence ID" value="CAK9205020.1"/>
    <property type="molecule type" value="Genomic_DNA"/>
</dbReference>
<dbReference type="Gene3D" id="3.60.20.30">
    <property type="entry name" value="(Glycosyl)asparaginase"/>
    <property type="match status" value="1"/>
</dbReference>
<dbReference type="Pfam" id="PF01112">
    <property type="entry name" value="Asparaginase_2"/>
    <property type="match status" value="1"/>
</dbReference>
<dbReference type="InterPro" id="IPR000246">
    <property type="entry name" value="Peptidase_T2"/>
</dbReference>
<evidence type="ECO:0000256" key="1">
    <source>
        <dbReference type="ARBA" id="ARBA00011601"/>
    </source>
</evidence>
<gene>
    <name evidence="2" type="ORF">CSSPTR1EN2_LOCUS7677</name>
</gene>
<evidence type="ECO:0000313" key="3">
    <source>
        <dbReference type="Proteomes" id="UP001497512"/>
    </source>
</evidence>
<dbReference type="CDD" id="cd04701">
    <property type="entry name" value="Asparaginase_2"/>
    <property type="match status" value="1"/>
</dbReference>
<keyword evidence="3" id="KW-1185">Reference proteome</keyword>
<evidence type="ECO:0008006" key="4">
    <source>
        <dbReference type="Google" id="ProtNLM"/>
    </source>
</evidence>
<dbReference type="Proteomes" id="UP001497512">
    <property type="component" value="Chromosome 14"/>
</dbReference>
<protein>
    <recommendedName>
        <fullName evidence="4">Isoaspartyl peptidase/L-asparaginase</fullName>
    </recommendedName>
</protein>
<dbReference type="PANTHER" id="PTHR10188">
    <property type="entry name" value="L-ASPARAGINASE"/>
    <property type="match status" value="1"/>
</dbReference>
<name>A0ABP0TUX4_9BRYO</name>
<proteinExistence type="predicted"/>
<accession>A0ABP0TUX4</accession>